<dbReference type="InterPro" id="IPR019775">
    <property type="entry name" value="WD40_repeat_CS"/>
</dbReference>
<name>B3RXB4_TRIAD</name>
<dbReference type="PANTHER" id="PTHR44324:SF4">
    <property type="entry name" value="WD40 REPEAT DOMAIN 95"/>
    <property type="match status" value="1"/>
</dbReference>
<organism evidence="6 7">
    <name type="scientific">Trichoplax adhaerens</name>
    <name type="common">Trichoplax reptans</name>
    <dbReference type="NCBI Taxonomy" id="10228"/>
    <lineage>
        <taxon>Eukaryota</taxon>
        <taxon>Metazoa</taxon>
        <taxon>Placozoa</taxon>
        <taxon>Uniplacotomia</taxon>
        <taxon>Trichoplacea</taxon>
        <taxon>Trichoplacidae</taxon>
        <taxon>Trichoplax</taxon>
    </lineage>
</organism>
<keyword evidence="5" id="KW-0472">Membrane</keyword>
<dbReference type="RefSeq" id="XP_002112278.1">
    <property type="nucleotide sequence ID" value="XM_002112242.1"/>
</dbReference>
<gene>
    <name evidence="6" type="ORF">TRIADDRAFT_63930</name>
</gene>
<reference evidence="6 7" key="1">
    <citation type="journal article" date="2008" name="Nature">
        <title>The Trichoplax genome and the nature of placozoans.</title>
        <authorList>
            <person name="Srivastava M."/>
            <person name="Begovic E."/>
            <person name="Chapman J."/>
            <person name="Putnam N.H."/>
            <person name="Hellsten U."/>
            <person name="Kawashima T."/>
            <person name="Kuo A."/>
            <person name="Mitros T."/>
            <person name="Salamov A."/>
            <person name="Carpenter M.L."/>
            <person name="Signorovitch A.Y."/>
            <person name="Moreno M.A."/>
            <person name="Kamm K."/>
            <person name="Grimwood J."/>
            <person name="Schmutz J."/>
            <person name="Shapiro H."/>
            <person name="Grigoriev I.V."/>
            <person name="Buss L.W."/>
            <person name="Schierwater B."/>
            <person name="Dellaporta S.L."/>
            <person name="Rokhsar D.S."/>
        </authorList>
    </citation>
    <scope>NUCLEOTIDE SEQUENCE [LARGE SCALE GENOMIC DNA]</scope>
    <source>
        <strain evidence="6 7">Grell-BS-1999</strain>
    </source>
</reference>
<keyword evidence="2" id="KW-0677">Repeat</keyword>
<dbReference type="Proteomes" id="UP000009022">
    <property type="component" value="Unassembled WGS sequence"/>
</dbReference>
<evidence type="ECO:0000256" key="2">
    <source>
        <dbReference type="ARBA" id="ARBA00022737"/>
    </source>
</evidence>
<proteinExistence type="predicted"/>
<keyword evidence="1 3" id="KW-0853">WD repeat</keyword>
<dbReference type="PROSITE" id="PS50082">
    <property type="entry name" value="WD_REPEATS_2"/>
    <property type="match status" value="5"/>
</dbReference>
<dbReference type="SUPFAM" id="SSF50978">
    <property type="entry name" value="WD40 repeat-like"/>
    <property type="match status" value="2"/>
</dbReference>
<protein>
    <submittedName>
        <fullName evidence="6">Uncharacterized protein</fullName>
    </submittedName>
</protein>
<feature type="repeat" description="WD" evidence="3">
    <location>
        <begin position="659"/>
        <end position="690"/>
    </location>
</feature>
<dbReference type="InterPro" id="IPR001680">
    <property type="entry name" value="WD40_rpt"/>
</dbReference>
<dbReference type="CTD" id="6753491"/>
<dbReference type="AlphaFoldDB" id="B3RXB4"/>
<dbReference type="OrthoDB" id="75172at2759"/>
<dbReference type="EMBL" id="DS985245">
    <property type="protein sequence ID" value="EDV24388.1"/>
    <property type="molecule type" value="Genomic_DNA"/>
</dbReference>
<dbReference type="InParanoid" id="B3RXB4"/>
<accession>B3RXB4</accession>
<feature type="repeat" description="WD" evidence="3">
    <location>
        <begin position="407"/>
        <end position="448"/>
    </location>
</feature>
<dbReference type="PROSITE" id="PS50294">
    <property type="entry name" value="WD_REPEATS_REGION"/>
    <property type="match status" value="3"/>
</dbReference>
<dbReference type="PRINTS" id="PR00320">
    <property type="entry name" value="GPROTEINBRPT"/>
</dbReference>
<feature type="repeat" description="WD" evidence="3">
    <location>
        <begin position="363"/>
        <end position="404"/>
    </location>
</feature>
<dbReference type="Pfam" id="PF00400">
    <property type="entry name" value="WD40"/>
    <property type="match status" value="5"/>
</dbReference>
<feature type="repeat" description="WD" evidence="3">
    <location>
        <begin position="276"/>
        <end position="317"/>
    </location>
</feature>
<dbReference type="STRING" id="10228.B3RXB4"/>
<dbReference type="InterPro" id="IPR020472">
    <property type="entry name" value="WD40_PAC1"/>
</dbReference>
<dbReference type="eggNOG" id="KOG0266">
    <property type="taxonomic scope" value="Eukaryota"/>
</dbReference>
<dbReference type="KEGG" id="tad:TRIADDRAFT_63930"/>
<feature type="repeat" description="WD" evidence="3">
    <location>
        <begin position="240"/>
        <end position="265"/>
    </location>
</feature>
<keyword evidence="7" id="KW-1185">Reference proteome</keyword>
<evidence type="ECO:0000313" key="7">
    <source>
        <dbReference type="Proteomes" id="UP000009022"/>
    </source>
</evidence>
<dbReference type="InterPro" id="IPR015943">
    <property type="entry name" value="WD40/YVTN_repeat-like_dom_sf"/>
</dbReference>
<evidence type="ECO:0000256" key="4">
    <source>
        <dbReference type="SAM" id="MobiDB-lite"/>
    </source>
</evidence>
<dbReference type="OMA" id="EPVLCCK"/>
<dbReference type="PROSITE" id="PS00678">
    <property type="entry name" value="WD_REPEATS_1"/>
    <property type="match status" value="1"/>
</dbReference>
<evidence type="ECO:0000313" key="6">
    <source>
        <dbReference type="EMBL" id="EDV24388.1"/>
    </source>
</evidence>
<evidence type="ECO:0000256" key="5">
    <source>
        <dbReference type="SAM" id="Phobius"/>
    </source>
</evidence>
<feature type="transmembrane region" description="Helical" evidence="5">
    <location>
        <begin position="12"/>
        <end position="35"/>
    </location>
</feature>
<keyword evidence="5" id="KW-0812">Transmembrane</keyword>
<dbReference type="InterPro" id="IPR051242">
    <property type="entry name" value="WD-EF-hand_domain"/>
</dbReference>
<keyword evidence="5" id="KW-1133">Transmembrane helix</keyword>
<dbReference type="Gene3D" id="2.130.10.10">
    <property type="entry name" value="YVTN repeat-like/Quinoprotein amine dehydrogenase"/>
    <property type="match status" value="3"/>
</dbReference>
<evidence type="ECO:0000256" key="3">
    <source>
        <dbReference type="PROSITE-ProRule" id="PRU00221"/>
    </source>
</evidence>
<dbReference type="HOGENOM" id="CLU_006741_0_1_1"/>
<dbReference type="GeneID" id="6753491"/>
<dbReference type="PANTHER" id="PTHR44324">
    <property type="entry name" value="WD40 REPEAT DOMAIN 95"/>
    <property type="match status" value="1"/>
</dbReference>
<dbReference type="SMART" id="SM00320">
    <property type="entry name" value="WD40"/>
    <property type="match status" value="10"/>
</dbReference>
<feature type="region of interest" description="Disordered" evidence="4">
    <location>
        <begin position="828"/>
        <end position="853"/>
    </location>
</feature>
<dbReference type="InterPro" id="IPR036322">
    <property type="entry name" value="WD40_repeat_dom_sf"/>
</dbReference>
<evidence type="ECO:0000256" key="1">
    <source>
        <dbReference type="ARBA" id="ARBA00022574"/>
    </source>
</evidence>
<dbReference type="PhylomeDB" id="B3RXB4"/>
<sequence length="853" mass="96860">MTVNVDRMVFDVVALVIVTINTNGIIFGIATLLIMTINVDRMITQDLTKSKSKWITDFTLMPQYNKIVTSTGDREIQFYEMSTFEPYCQISGLDSVPLKIDYWGSRSTDECYVLYGDVQGCINVIQIASAGETLRTWKKSPKSDGIASVNLERWKVHNDWVGQLNYYESIQSVISCSNDDTNALVIGSLQSSTKVDSQLREIYYSVNSRHRIQQSNYIMGSQPKRRSDSDQTVFKIYKGVKTFDFSKQKNLIVTGGMDRIIRTWNPYVANKPTGMLRGHNAPINYIKISSDEGRVFSVSTDKTIRIWDLQDHTCLHIVRPKAHKIRGDIQVVHYNTQNRTIAIATDLLASMTLKCKTIVVDMATSHKEAITAIKYNSSFRQIVTASDGSVVRVWDIETGNLLFEFTQAHGTSAITAITFDSSGRRLITAGRDGCLRIWNYNNGHCLRILRKDGRNQEISDITYYTQNKNKHIVSVGWDKRINIYNDNPDDFRYVQPPMPYWTEDTINGHQDDILGIAVCSPNLLATSSYKGRIIVWNLVSGHIFCRLQVPCKDSQYKAGEQNAITKVTFLGTRLNDKFSAILVSNGPNGYIHFWNVYNGGAIYASFKATDFDEIVAIATNHDNSRLFTADAKGFIGTWDIKTYASGGKEYMPPDVLYSWRAHTQTITSMDLIEYQEAIATASTDCTLRLWTYEGKYIGTFGQQESWDIYDPTSYQSPMVPYDVLVDPQSLPNHPILKEKTDIMQVANKNSTVEPEKKKGPNVQVEQSPTQWYKNMKHNSKFDDLDITSEVLRERLTGSGKRLRHEILTPLLRSRSGVTREYQSLPCYDLQDTPSIPEPQKLTSHNDPFDSIFN</sequence>